<keyword evidence="4" id="KW-0560">Oxidoreductase</keyword>
<dbReference type="PROSITE" id="PS50075">
    <property type="entry name" value="CARRIER"/>
    <property type="match status" value="1"/>
</dbReference>
<name>A0A4Q4TFY1_9PEZI</name>
<dbReference type="Gene3D" id="3.40.50.720">
    <property type="entry name" value="NAD(P)-binding Rossmann-like Domain"/>
    <property type="match status" value="1"/>
</dbReference>
<dbReference type="InterPro" id="IPR036736">
    <property type="entry name" value="ACP-like_sf"/>
</dbReference>
<evidence type="ECO:0000256" key="1">
    <source>
        <dbReference type="ARBA" id="ARBA00022450"/>
    </source>
</evidence>
<dbReference type="SMART" id="SM00822">
    <property type="entry name" value="PKS_KR"/>
    <property type="match status" value="1"/>
</dbReference>
<comment type="caution">
    <text evidence="8">The sequence shown here is derived from an EMBL/GenBank/DDBJ whole genome shotgun (WGS) entry which is preliminary data.</text>
</comment>
<dbReference type="InterPro" id="IPR013968">
    <property type="entry name" value="PKS_KR"/>
</dbReference>
<evidence type="ECO:0000256" key="4">
    <source>
        <dbReference type="ARBA" id="ARBA00023002"/>
    </source>
</evidence>
<sequence>MKSQDSVCGGKQGDPLPEIQPFQQPGRPLVWETSKSGLLSDLYFVDEPEKLGSVPSGRVEIEAKAFGLNFRDVMLALGQLDKTLVGHECAGIVTRLGPNTEKSGLRVGDRVLGMPGGHIASKSQAYWTSVVKMPDNMSFQDAASTPIIYTTAYHSLFHIANIRKGESVLVHAATGGVGQAVIVLAQHVGAEIFATCSTQAKRDFLIKEYNISPDRILSSRDASFASAIMAKTNGKGVDVVINSLSGALLKATWDCIARFGRFIEIGKVDLEAGRNIGMTPFGRCATYAGVDILQLDIYRGDLMREALAESVRILQGRRTPPVVPIVPYSITEMEKAMRHMQAGTHMGKLIIVPGDGDKVPVISRSRSVSLDNSATTYFIAGGLGGIGRAIAGWMMEKGAKNILLVSRKATSHPNAEQLISQGKASGCNVQIRDCDLADENSLVACLRDCARTMPPVRGVINAAMVLDDTVLERMTFEQWGRAVLPKIDSSRNIDKHMPNLSFYIMLSSITGISGNASQANYGAGNTFEDALARHLTSKGQGAVSLDLGVVLSAGFVADREEAGDDFVRVRFEKQGFASIDIQGVLRLVEDAIRNPLRASPSESQVVVGVTENTSSQWAKLDMPHDRRFGTMQIARVRGHGLHGPSSTAPGANSTAALVRALSSAETTAAGATTLLVNAVLDKLADVFNIPADEIDQGLPLARYGVDSLVAVELRNWLNSSFKAKVTVFEILQSASVLELGALLANKSEFVLSKVLTAA</sequence>
<dbReference type="InterPro" id="IPR006162">
    <property type="entry name" value="Ppantetheine_attach_site"/>
</dbReference>
<dbReference type="GO" id="GO:0006633">
    <property type="term" value="P:fatty acid biosynthetic process"/>
    <property type="evidence" value="ECO:0007669"/>
    <property type="project" value="TreeGrafter"/>
</dbReference>
<dbReference type="Proteomes" id="UP000293360">
    <property type="component" value="Unassembled WGS sequence"/>
</dbReference>
<dbReference type="InterPro" id="IPR057326">
    <property type="entry name" value="KR_dom"/>
</dbReference>
<evidence type="ECO:0000256" key="5">
    <source>
        <dbReference type="ARBA" id="ARBA00023268"/>
    </source>
</evidence>
<dbReference type="GO" id="GO:0016491">
    <property type="term" value="F:oxidoreductase activity"/>
    <property type="evidence" value="ECO:0007669"/>
    <property type="project" value="UniProtKB-KW"/>
</dbReference>
<dbReference type="Pfam" id="PF23297">
    <property type="entry name" value="ACP_SdgA_C"/>
    <property type="match status" value="1"/>
</dbReference>
<dbReference type="FunFam" id="3.40.50.720:FF:000209">
    <property type="entry name" value="Polyketide synthase Pks12"/>
    <property type="match status" value="1"/>
</dbReference>
<dbReference type="SUPFAM" id="SSF50129">
    <property type="entry name" value="GroES-like"/>
    <property type="match status" value="1"/>
</dbReference>
<dbReference type="GO" id="GO:0031177">
    <property type="term" value="F:phosphopantetheine binding"/>
    <property type="evidence" value="ECO:0007669"/>
    <property type="project" value="InterPro"/>
</dbReference>
<dbReference type="Pfam" id="PF13602">
    <property type="entry name" value="ADH_zinc_N_2"/>
    <property type="match status" value="1"/>
</dbReference>
<dbReference type="SUPFAM" id="SSF47336">
    <property type="entry name" value="ACP-like"/>
    <property type="match status" value="1"/>
</dbReference>
<protein>
    <recommendedName>
        <fullName evidence="7">Carrier domain-containing protein</fullName>
    </recommendedName>
</protein>
<evidence type="ECO:0000313" key="9">
    <source>
        <dbReference type="Proteomes" id="UP000293360"/>
    </source>
</evidence>
<dbReference type="CDD" id="cd05195">
    <property type="entry name" value="enoyl_red"/>
    <property type="match status" value="1"/>
</dbReference>
<keyword evidence="3" id="KW-0808">Transferase</keyword>
<dbReference type="OrthoDB" id="329835at2759"/>
<feature type="region of interest" description="Disordered" evidence="6">
    <location>
        <begin position="1"/>
        <end position="24"/>
    </location>
</feature>
<keyword evidence="1" id="KW-0596">Phosphopantetheine</keyword>
<dbReference type="InterPro" id="IPR020843">
    <property type="entry name" value="ER"/>
</dbReference>
<organism evidence="8 9">
    <name type="scientific">Monosporascus ibericus</name>
    <dbReference type="NCBI Taxonomy" id="155417"/>
    <lineage>
        <taxon>Eukaryota</taxon>
        <taxon>Fungi</taxon>
        <taxon>Dikarya</taxon>
        <taxon>Ascomycota</taxon>
        <taxon>Pezizomycotina</taxon>
        <taxon>Sordariomycetes</taxon>
        <taxon>Xylariomycetidae</taxon>
        <taxon>Xylariales</taxon>
        <taxon>Xylariales incertae sedis</taxon>
        <taxon>Monosporascus</taxon>
    </lineage>
</organism>
<keyword evidence="9" id="KW-1185">Reference proteome</keyword>
<dbReference type="STRING" id="155417.A0A4Q4TFY1"/>
<dbReference type="PROSITE" id="PS00012">
    <property type="entry name" value="PHOSPHOPANTETHEINE"/>
    <property type="match status" value="1"/>
</dbReference>
<evidence type="ECO:0000259" key="7">
    <source>
        <dbReference type="PROSITE" id="PS50075"/>
    </source>
</evidence>
<dbReference type="InterPro" id="IPR009081">
    <property type="entry name" value="PP-bd_ACP"/>
</dbReference>
<dbReference type="InterPro" id="IPR011032">
    <property type="entry name" value="GroES-like_sf"/>
</dbReference>
<reference evidence="8 9" key="1">
    <citation type="submission" date="2018-06" db="EMBL/GenBank/DDBJ databases">
        <title>Complete Genomes of Monosporascus.</title>
        <authorList>
            <person name="Robinson A.J."/>
            <person name="Natvig D.O."/>
        </authorList>
    </citation>
    <scope>NUCLEOTIDE SEQUENCE [LARGE SCALE GENOMIC DNA]</scope>
    <source>
        <strain evidence="8 9">CBS 110550</strain>
    </source>
</reference>
<gene>
    <name evidence="8" type="ORF">DL764_003572</name>
</gene>
<dbReference type="Pfam" id="PF08240">
    <property type="entry name" value="ADH_N"/>
    <property type="match status" value="1"/>
</dbReference>
<dbReference type="Pfam" id="PF08659">
    <property type="entry name" value="KR"/>
    <property type="match status" value="1"/>
</dbReference>
<dbReference type="GO" id="GO:0044550">
    <property type="term" value="P:secondary metabolite biosynthetic process"/>
    <property type="evidence" value="ECO:0007669"/>
    <property type="project" value="TreeGrafter"/>
</dbReference>
<dbReference type="SMART" id="SM00829">
    <property type="entry name" value="PKS_ER"/>
    <property type="match status" value="1"/>
</dbReference>
<keyword evidence="5" id="KW-0511">Multifunctional enzyme</keyword>
<dbReference type="InterPro" id="IPR050091">
    <property type="entry name" value="PKS_NRPS_Biosynth_Enz"/>
</dbReference>
<accession>A0A4Q4TFY1</accession>
<evidence type="ECO:0000256" key="3">
    <source>
        <dbReference type="ARBA" id="ARBA00022679"/>
    </source>
</evidence>
<dbReference type="InterPro" id="IPR020806">
    <property type="entry name" value="PKS_PP-bd"/>
</dbReference>
<dbReference type="Gene3D" id="3.90.180.10">
    <property type="entry name" value="Medium-chain alcohol dehydrogenases, catalytic domain"/>
    <property type="match status" value="1"/>
</dbReference>
<evidence type="ECO:0000313" key="8">
    <source>
        <dbReference type="EMBL" id="RYP05755.1"/>
    </source>
</evidence>
<keyword evidence="2" id="KW-0597">Phosphoprotein</keyword>
<dbReference type="InterPro" id="IPR013154">
    <property type="entry name" value="ADH-like_N"/>
</dbReference>
<dbReference type="GO" id="GO:0004312">
    <property type="term" value="F:fatty acid synthase activity"/>
    <property type="evidence" value="ECO:0007669"/>
    <property type="project" value="TreeGrafter"/>
</dbReference>
<dbReference type="AlphaFoldDB" id="A0A4Q4TFY1"/>
<dbReference type="SUPFAM" id="SSF51735">
    <property type="entry name" value="NAD(P)-binding Rossmann-fold domains"/>
    <property type="match status" value="2"/>
</dbReference>
<dbReference type="PANTHER" id="PTHR43775">
    <property type="entry name" value="FATTY ACID SYNTHASE"/>
    <property type="match status" value="1"/>
</dbReference>
<dbReference type="InterPro" id="IPR036291">
    <property type="entry name" value="NAD(P)-bd_dom_sf"/>
</dbReference>
<dbReference type="GO" id="GO:1901336">
    <property type="term" value="P:lactone biosynthetic process"/>
    <property type="evidence" value="ECO:0007669"/>
    <property type="project" value="UniProtKB-ARBA"/>
</dbReference>
<dbReference type="EMBL" id="QJNU01000157">
    <property type="protein sequence ID" value="RYP05755.1"/>
    <property type="molecule type" value="Genomic_DNA"/>
</dbReference>
<dbReference type="SMART" id="SM00823">
    <property type="entry name" value="PKS_PP"/>
    <property type="match status" value="1"/>
</dbReference>
<evidence type="ECO:0000256" key="6">
    <source>
        <dbReference type="SAM" id="MobiDB-lite"/>
    </source>
</evidence>
<feature type="domain" description="Carrier" evidence="7">
    <location>
        <begin position="670"/>
        <end position="747"/>
    </location>
</feature>
<dbReference type="Gene3D" id="1.10.1200.10">
    <property type="entry name" value="ACP-like"/>
    <property type="match status" value="1"/>
</dbReference>
<proteinExistence type="predicted"/>
<evidence type="ECO:0000256" key="2">
    <source>
        <dbReference type="ARBA" id="ARBA00022553"/>
    </source>
</evidence>
<dbReference type="PANTHER" id="PTHR43775:SF29">
    <property type="entry name" value="ASPERFURANONE POLYKETIDE SYNTHASE AFOG-RELATED"/>
    <property type="match status" value="1"/>
</dbReference>